<accession>A0AAE0S2Y6</accession>
<dbReference type="AlphaFoldDB" id="A0AAE0S2Y6"/>
<dbReference type="Gene3D" id="1.20.120.450">
    <property type="entry name" value="dinb family like domain"/>
    <property type="match status" value="1"/>
</dbReference>
<dbReference type="InterPro" id="IPR034660">
    <property type="entry name" value="DinB/YfiT-like"/>
</dbReference>
<dbReference type="EMBL" id="JAEAOA010002069">
    <property type="protein sequence ID" value="KAK3584223.1"/>
    <property type="molecule type" value="Genomic_DNA"/>
</dbReference>
<reference evidence="1" key="2">
    <citation type="journal article" date="2021" name="Genome Biol. Evol.">
        <title>Developing a high-quality reference genome for a parasitic bivalve with doubly uniparental inheritance (Bivalvia: Unionida).</title>
        <authorList>
            <person name="Smith C.H."/>
        </authorList>
    </citation>
    <scope>NUCLEOTIDE SEQUENCE</scope>
    <source>
        <strain evidence="1">CHS0354</strain>
        <tissue evidence="1">Mantle</tissue>
    </source>
</reference>
<evidence type="ECO:0000313" key="1">
    <source>
        <dbReference type="EMBL" id="KAK3584223.1"/>
    </source>
</evidence>
<gene>
    <name evidence="1" type="ORF">CHS0354_035304</name>
</gene>
<reference evidence="1" key="1">
    <citation type="journal article" date="2021" name="Genome Biol. Evol.">
        <title>A High-Quality Reference Genome for a Parasitic Bivalve with Doubly Uniparental Inheritance (Bivalvia: Unionida).</title>
        <authorList>
            <person name="Smith C.H."/>
        </authorList>
    </citation>
    <scope>NUCLEOTIDE SEQUENCE</scope>
    <source>
        <strain evidence="1">CHS0354</strain>
    </source>
</reference>
<comment type="caution">
    <text evidence="1">The sequence shown here is derived from an EMBL/GenBank/DDBJ whole genome shotgun (WGS) entry which is preliminary data.</text>
</comment>
<evidence type="ECO:0000313" key="2">
    <source>
        <dbReference type="Proteomes" id="UP001195483"/>
    </source>
</evidence>
<name>A0AAE0S2Y6_9BIVA</name>
<dbReference type="Pfam" id="PF09351">
    <property type="entry name" value="DUF1993"/>
    <property type="match status" value="1"/>
</dbReference>
<dbReference type="Proteomes" id="UP001195483">
    <property type="component" value="Unassembled WGS sequence"/>
</dbReference>
<organism evidence="1 2">
    <name type="scientific">Potamilus streckersoni</name>
    <dbReference type="NCBI Taxonomy" id="2493646"/>
    <lineage>
        <taxon>Eukaryota</taxon>
        <taxon>Metazoa</taxon>
        <taxon>Spiralia</taxon>
        <taxon>Lophotrochozoa</taxon>
        <taxon>Mollusca</taxon>
        <taxon>Bivalvia</taxon>
        <taxon>Autobranchia</taxon>
        <taxon>Heteroconchia</taxon>
        <taxon>Palaeoheterodonta</taxon>
        <taxon>Unionida</taxon>
        <taxon>Unionoidea</taxon>
        <taxon>Unionidae</taxon>
        <taxon>Ambleminae</taxon>
        <taxon>Lampsilini</taxon>
        <taxon>Potamilus</taxon>
    </lineage>
</organism>
<sequence length="185" mass="20627">MTSADFTIISPMSARMIKSTNCKTASVPVFTQYVENMAHILTVAEKYAKEKEVKDEVMLNLRLAPDMFPFVRQVQTVSDNAKGCCARLAGIEVPSMPDTEKTIAELIVRLQKTVAFLKTIKPEQIDGAENRKISIPAWKYESTGQVYLLTSGLPNFFFHLVTAYDILRNNGVPVGKMDYLAGSKK</sequence>
<dbReference type="SUPFAM" id="SSF109854">
    <property type="entry name" value="DinB/YfiT-like putative metalloenzymes"/>
    <property type="match status" value="1"/>
</dbReference>
<dbReference type="PANTHER" id="PTHR36922:SF1">
    <property type="entry name" value="DUF1993 DOMAIN-CONTAINING PROTEIN"/>
    <property type="match status" value="1"/>
</dbReference>
<dbReference type="InterPro" id="IPR018531">
    <property type="entry name" value="DUF1993"/>
</dbReference>
<proteinExistence type="predicted"/>
<evidence type="ECO:0008006" key="3">
    <source>
        <dbReference type="Google" id="ProtNLM"/>
    </source>
</evidence>
<protein>
    <recommendedName>
        <fullName evidence="3">DUF1993 domain-containing protein</fullName>
    </recommendedName>
</protein>
<keyword evidence="2" id="KW-1185">Reference proteome</keyword>
<reference evidence="1" key="3">
    <citation type="submission" date="2023-05" db="EMBL/GenBank/DDBJ databases">
        <authorList>
            <person name="Smith C.H."/>
        </authorList>
    </citation>
    <scope>NUCLEOTIDE SEQUENCE</scope>
    <source>
        <strain evidence="1">CHS0354</strain>
        <tissue evidence="1">Mantle</tissue>
    </source>
</reference>
<dbReference type="PANTHER" id="PTHR36922">
    <property type="entry name" value="BLL2446 PROTEIN"/>
    <property type="match status" value="1"/>
</dbReference>